<evidence type="ECO:0000256" key="1">
    <source>
        <dbReference type="SAM" id="SignalP"/>
    </source>
</evidence>
<proteinExistence type="predicted"/>
<dbReference type="OrthoDB" id="2460454at2"/>
<reference evidence="2 3" key="1">
    <citation type="submission" date="2018-10" db="EMBL/GenBank/DDBJ databases">
        <title>Phylogenomics of Brevibacillus.</title>
        <authorList>
            <person name="Dunlap C."/>
        </authorList>
    </citation>
    <scope>NUCLEOTIDE SEQUENCE [LARGE SCALE GENOMIC DNA]</scope>
    <source>
        <strain evidence="2 3">JCM 12215</strain>
    </source>
</reference>
<keyword evidence="1" id="KW-0732">Signal</keyword>
<dbReference type="RefSeq" id="WP_122907748.1">
    <property type="nucleotide sequence ID" value="NZ_CBCSBE010000002.1"/>
</dbReference>
<keyword evidence="3" id="KW-1185">Reference proteome</keyword>
<gene>
    <name evidence="2" type="ORF">EDM52_04135</name>
</gene>
<evidence type="ECO:0000313" key="3">
    <source>
        <dbReference type="Proteomes" id="UP000282028"/>
    </source>
</evidence>
<name>A0A3M8CK37_9BACL</name>
<dbReference type="Proteomes" id="UP000282028">
    <property type="component" value="Unassembled WGS sequence"/>
</dbReference>
<accession>A0A3M8CK37</accession>
<dbReference type="EMBL" id="RHHR01000008">
    <property type="protein sequence ID" value="RNB76112.1"/>
    <property type="molecule type" value="Genomic_DNA"/>
</dbReference>
<feature type="chain" id="PRO_5038751190" evidence="1">
    <location>
        <begin position="23"/>
        <end position="673"/>
    </location>
</feature>
<dbReference type="AlphaFoldDB" id="A0A3M8CK37"/>
<evidence type="ECO:0000313" key="2">
    <source>
        <dbReference type="EMBL" id="RNB76112.1"/>
    </source>
</evidence>
<sequence length="673" mass="74368">MKKWLASVLLVCLVTGSFYSEASVSPAFGATKAVKRDSQTTKHQKPVHELIVFNDYQVAGLSEEGWNWVKNDEFILPPDTPLDIDLIQTTFGSGTNMNKKEVYLDGVLMPEFSSVTADNQTSFRWEVPRFTIPAAQLSAGVHTLSFVVSDAVDTKSTVHVRFRVEAYNFPFIYPGEQAAGASIPTGATESLFGQYGSKVYTSNKSGTWKLVKKSSNSEVNHFTGQVFSTGVLLAGDYGLTFIPDDANLSPWQITIQVGLPSLYLGTDSNGQKLSDRQKISAESVPGTIQLFSSASGRWWVDGTGQTLSGSQHIDVAIPESLKGMTISVTFEPDQDEGTERASRSATSIQIQIPGDSQSCDVSSARTTLDVLVQNNKSSSLQEERSNLYSSDATVKIYQNPIHKVWVATASDHFRFGSGSAEEGPGVWAVNNVVVDTSYLNGDHTGLELSRYKTGRHKINYYSKANPELSWCGYIEIIEDTPPTASTQSCEVGDKGTVPTLTPMKLRTKDGKEYANGDKMVVNSPDELEELQLSATHVINKGLKKIRRDKGKKDNRFLYITNLQWEYGAVPYGAMFDFGDGEISAKNELVVKYNGEVIKAYKPRKSEDYEPGGYDSLDLGRLIEQDGRTGEYTVEVENTLTYRTCIIVERYSAYKKKIDDEKIVQRLVFTVEVK</sequence>
<comment type="caution">
    <text evidence="2">The sequence shown here is derived from an EMBL/GenBank/DDBJ whole genome shotgun (WGS) entry which is preliminary data.</text>
</comment>
<organism evidence="2 3">
    <name type="scientific">Brevibacillus invocatus</name>
    <dbReference type="NCBI Taxonomy" id="173959"/>
    <lineage>
        <taxon>Bacteria</taxon>
        <taxon>Bacillati</taxon>
        <taxon>Bacillota</taxon>
        <taxon>Bacilli</taxon>
        <taxon>Bacillales</taxon>
        <taxon>Paenibacillaceae</taxon>
        <taxon>Brevibacillus</taxon>
    </lineage>
</organism>
<protein>
    <submittedName>
        <fullName evidence="2">Uncharacterized protein</fullName>
    </submittedName>
</protein>
<feature type="signal peptide" evidence="1">
    <location>
        <begin position="1"/>
        <end position="22"/>
    </location>
</feature>